<gene>
    <name evidence="1" type="ORF">bhn_I1058</name>
</gene>
<dbReference type="EMBL" id="CP017831">
    <property type="protein sequence ID" value="AOZ96092.1"/>
    <property type="molecule type" value="Genomic_DNA"/>
</dbReference>
<accession>A0A1D9P0Q1</accession>
<sequence>MRKDMIRLRPHHLLCTQGYSGNGYSDNFVSNMNEVVERLRTNKDEQIEIVFTTDNLCKSCPSKLSDGICESDSKVLHFDQGVIDALNLKEGTYSYQELISKLDTYLTSGKEDERLKEICGNCNWYPVSACWKNIKTRKYIL</sequence>
<evidence type="ECO:0000313" key="1">
    <source>
        <dbReference type="EMBL" id="AOZ96092.1"/>
    </source>
</evidence>
<reference evidence="2" key="1">
    <citation type="submission" date="2016-10" db="EMBL/GenBank/DDBJ databases">
        <title>The complete genome sequence of the rumen bacterium Butyrivibrio hungatei MB2003.</title>
        <authorList>
            <person name="Palevich N."/>
            <person name="Kelly W.J."/>
            <person name="Leahy S.C."/>
            <person name="Altermann E."/>
            <person name="Rakonjac J."/>
            <person name="Attwood G.T."/>
        </authorList>
    </citation>
    <scope>NUCLEOTIDE SEQUENCE [LARGE SCALE GENOMIC DNA]</scope>
    <source>
        <strain evidence="2">MB2003</strain>
    </source>
</reference>
<dbReference type="RefSeq" id="WP_236845974.1">
    <property type="nucleotide sequence ID" value="NZ_CP017831.1"/>
</dbReference>
<dbReference type="KEGG" id="bhu:bhn_I1058"/>
<organism evidence="1 2">
    <name type="scientific">Butyrivibrio hungatei</name>
    <dbReference type="NCBI Taxonomy" id="185008"/>
    <lineage>
        <taxon>Bacteria</taxon>
        <taxon>Bacillati</taxon>
        <taxon>Bacillota</taxon>
        <taxon>Clostridia</taxon>
        <taxon>Lachnospirales</taxon>
        <taxon>Lachnospiraceae</taxon>
        <taxon>Butyrivibrio</taxon>
    </lineage>
</organism>
<dbReference type="Proteomes" id="UP000179284">
    <property type="component" value="Chromosome I"/>
</dbReference>
<evidence type="ECO:0000313" key="2">
    <source>
        <dbReference type="Proteomes" id="UP000179284"/>
    </source>
</evidence>
<dbReference type="AlphaFoldDB" id="A0A1D9P0Q1"/>
<dbReference type="Pfam" id="PF06935">
    <property type="entry name" value="DUF1284"/>
    <property type="match status" value="1"/>
</dbReference>
<name>A0A1D9P0Q1_9FIRM</name>
<keyword evidence="2" id="KW-1185">Reference proteome</keyword>
<protein>
    <recommendedName>
        <fullName evidence="3">DUF1284 domain-containing protein</fullName>
    </recommendedName>
</protein>
<proteinExistence type="predicted"/>
<evidence type="ECO:0008006" key="3">
    <source>
        <dbReference type="Google" id="ProtNLM"/>
    </source>
</evidence>
<dbReference type="InterPro" id="IPR009702">
    <property type="entry name" value="DUF1284"/>
</dbReference>